<dbReference type="Gene3D" id="3.30.565.10">
    <property type="entry name" value="Histidine kinase-like ATPase, C-terminal domain"/>
    <property type="match status" value="1"/>
</dbReference>
<dbReference type="CDD" id="cd17546">
    <property type="entry name" value="REC_hyHK_CKI1_RcsC-like"/>
    <property type="match status" value="1"/>
</dbReference>
<dbReference type="EMBL" id="QWIJ01002859">
    <property type="protein sequence ID" value="RMX71330.1"/>
    <property type="molecule type" value="Genomic_DNA"/>
</dbReference>
<feature type="region of interest" description="Disordered" evidence="7">
    <location>
        <begin position="680"/>
        <end position="806"/>
    </location>
</feature>
<sequence length="1034" mass="112585">MGDERDAPVLMEDLPSVDRAWRKTVGEQEAGDAYLTAYGRNLYAIAQLAAYRLGTRRALISVIGSEQTYVLEATKTLSPRCDKASAEAQLLLRQRSVPHGYEAGLCEFSAGDDAKKTAKIVPDCRQDGRFKDSKLVNREAGIRFYIAVPMLSNAGAQTGSLVVWDHVARHDIGDAEMRDLREYAQCAWRYLDMVRTSTNQPGASSSQGEQAPEALTLEMDQAQSAGLGHQPYEMTNVPDRTKSRPSSDRLERNQFLSKFSHELRSPIHGILGSAQFLQDTVSTDYQSSLLESIVISSNLLLDTINLVLEHNQLHVKQTPADETGSLDETPSAMFEPDQPLSGTADADISLLIENAVDTMVAGHFFDSLPDIADAGETELRRSNSPGKRGGIDRGSTQDVKVVLQLAARPGWSVKVQPGAITRIIMNLVGNSLKFTRTGVIEIALEPRSQSADSTIHLRLRVEDTGIGMSEAFRRERLFTPFEQENHFAPGVGLGMSVLRALVRSLGGTLAIASRPDAGTQVAIDFTFAASATQDEGLPQDLREIVRTLRGKHLVLLDVGRMHGGPEQSASLSKREESIHSIARDWLGLRISHATHLNCPDADFFLYSEPPPADDLLENHRRTSSERPSNLEKPLVIVTTNSREAHMINTRHVRTLEGAGRIVQVLTQPCGPRKLAKVLSVAHHRAKQSQADRADLASRGQAKEHQNPAASGVRGGGGGGVDRDQHGQVGDGEDLTSPNGPPSAMGEASAPDAAAAAARARPDYARQAGDEDAAEDAGERGEQDESTASTRSAQETESPFRKPWPLLSQSTDMATVERAAEQEENSRVLHGLLVDGKSTSPLLYLIKHNAPRSLTTPRFPVKEKDQAAPSPPSPPNNKINLRLLVNFVRKSKHTYEQAETGEEAVAAVRNLMREAKPPSPDTSASASQTHTHTQDQDQTQNKEHPPSPRARPFDFILMDIGMPLLNGIDATRVIRALETERSCPRMLIVALTAWDDAATRAEAQAAGMDIFMPKPVKFADLKGLVDRLVEGKKGG</sequence>
<reference evidence="10 11" key="1">
    <citation type="journal article" date="2018" name="BMC Genomics">
        <title>Genomic evidence for intraspecific hybridization in a clonal and extremely halotolerant yeast.</title>
        <authorList>
            <person name="Gostincar C."/>
            <person name="Stajich J.E."/>
            <person name="Zupancic J."/>
            <person name="Zalar P."/>
            <person name="Gunde-Cimerman N."/>
        </authorList>
    </citation>
    <scope>NUCLEOTIDE SEQUENCE [LARGE SCALE GENOMIC DNA]</scope>
    <source>
        <strain evidence="10 11">EXF-6656</strain>
    </source>
</reference>
<dbReference type="InterPro" id="IPR036890">
    <property type="entry name" value="HATPase_C_sf"/>
</dbReference>
<dbReference type="AlphaFoldDB" id="A0A3M6VZG5"/>
<comment type="caution">
    <text evidence="10">The sequence shown here is derived from an EMBL/GenBank/DDBJ whole genome shotgun (WGS) entry which is preliminary data.</text>
</comment>
<evidence type="ECO:0000256" key="5">
    <source>
        <dbReference type="ARBA" id="ARBA00022777"/>
    </source>
</evidence>
<evidence type="ECO:0000256" key="1">
    <source>
        <dbReference type="ARBA" id="ARBA00000085"/>
    </source>
</evidence>
<evidence type="ECO:0000313" key="11">
    <source>
        <dbReference type="Proteomes" id="UP000281245"/>
    </source>
</evidence>
<evidence type="ECO:0000313" key="10">
    <source>
        <dbReference type="EMBL" id="RMX71330.1"/>
    </source>
</evidence>
<feature type="region of interest" description="Disordered" evidence="7">
    <location>
        <begin position="853"/>
        <end position="878"/>
    </location>
</feature>
<feature type="domain" description="Response regulatory" evidence="9">
    <location>
        <begin position="869"/>
        <end position="1028"/>
    </location>
</feature>
<dbReference type="InterPro" id="IPR004358">
    <property type="entry name" value="Sig_transdc_His_kin-like_C"/>
</dbReference>
<feature type="compositionally biased region" description="Basic and acidic residues" evidence="7">
    <location>
        <begin position="689"/>
        <end position="705"/>
    </location>
</feature>
<dbReference type="SUPFAM" id="SSF55781">
    <property type="entry name" value="GAF domain-like"/>
    <property type="match status" value="1"/>
</dbReference>
<feature type="region of interest" description="Disordered" evidence="7">
    <location>
        <begin position="914"/>
        <end position="951"/>
    </location>
</feature>
<dbReference type="InterPro" id="IPR001789">
    <property type="entry name" value="Sig_transdc_resp-reg_receiver"/>
</dbReference>
<protein>
    <recommendedName>
        <fullName evidence="2">histidine kinase</fullName>
        <ecNumber evidence="2">2.7.13.3</ecNumber>
    </recommendedName>
</protein>
<feature type="region of interest" description="Disordered" evidence="7">
    <location>
        <begin position="228"/>
        <end position="250"/>
    </location>
</feature>
<dbReference type="SUPFAM" id="SSF47384">
    <property type="entry name" value="Homodimeric domain of signal transducing histidine kinase"/>
    <property type="match status" value="1"/>
</dbReference>
<evidence type="ECO:0000256" key="7">
    <source>
        <dbReference type="SAM" id="MobiDB-lite"/>
    </source>
</evidence>
<dbReference type="SMART" id="SM00388">
    <property type="entry name" value="HisKA"/>
    <property type="match status" value="1"/>
</dbReference>
<evidence type="ECO:0000256" key="2">
    <source>
        <dbReference type="ARBA" id="ARBA00012438"/>
    </source>
</evidence>
<keyword evidence="5" id="KW-0418">Kinase</keyword>
<feature type="compositionally biased region" description="Basic and acidic residues" evidence="7">
    <location>
        <begin position="239"/>
        <end position="250"/>
    </location>
</feature>
<dbReference type="PROSITE" id="PS50109">
    <property type="entry name" value="HIS_KIN"/>
    <property type="match status" value="1"/>
</dbReference>
<dbReference type="Pfam" id="PF02518">
    <property type="entry name" value="HATPase_c"/>
    <property type="match status" value="1"/>
</dbReference>
<evidence type="ECO:0000256" key="4">
    <source>
        <dbReference type="ARBA" id="ARBA00022679"/>
    </source>
</evidence>
<feature type="compositionally biased region" description="Polar residues" evidence="7">
    <location>
        <begin position="785"/>
        <end position="796"/>
    </location>
</feature>
<comment type="catalytic activity">
    <reaction evidence="1">
        <text>ATP + protein L-histidine = ADP + protein N-phospho-L-histidine.</text>
        <dbReference type="EC" id="2.7.13.3"/>
    </reaction>
</comment>
<dbReference type="VEuPathDB" id="FungiDB:BTJ68_13113"/>
<dbReference type="InterPro" id="IPR003661">
    <property type="entry name" value="HisK_dim/P_dom"/>
</dbReference>
<accession>A0A3M6VZG5</accession>
<dbReference type="PANTHER" id="PTHR43047">
    <property type="entry name" value="TWO-COMPONENT HISTIDINE PROTEIN KINASE"/>
    <property type="match status" value="1"/>
</dbReference>
<dbReference type="Proteomes" id="UP000281245">
    <property type="component" value="Unassembled WGS sequence"/>
</dbReference>
<proteinExistence type="predicted"/>
<feature type="compositionally biased region" description="Low complexity" evidence="7">
    <location>
        <begin position="747"/>
        <end position="758"/>
    </location>
</feature>
<dbReference type="GO" id="GO:0009927">
    <property type="term" value="F:histidine phosphotransfer kinase activity"/>
    <property type="evidence" value="ECO:0007669"/>
    <property type="project" value="TreeGrafter"/>
</dbReference>
<feature type="compositionally biased region" description="Low complexity" evidence="7">
    <location>
        <begin position="921"/>
        <end position="930"/>
    </location>
</feature>
<feature type="compositionally biased region" description="Basic and acidic residues" evidence="7">
    <location>
        <begin position="931"/>
        <end position="945"/>
    </location>
</feature>
<dbReference type="PROSITE" id="PS50110">
    <property type="entry name" value="RESPONSE_REGULATORY"/>
    <property type="match status" value="1"/>
</dbReference>
<dbReference type="Pfam" id="PF00072">
    <property type="entry name" value="Response_reg"/>
    <property type="match status" value="1"/>
</dbReference>
<keyword evidence="4" id="KW-0808">Transferase</keyword>
<evidence type="ECO:0000256" key="6">
    <source>
        <dbReference type="PROSITE-ProRule" id="PRU00169"/>
    </source>
</evidence>
<name>A0A3M6VZG5_HORWE</name>
<feature type="modified residue" description="4-aspartylphosphate" evidence="6">
    <location>
        <position position="958"/>
    </location>
</feature>
<dbReference type="GO" id="GO:0000155">
    <property type="term" value="F:phosphorelay sensor kinase activity"/>
    <property type="evidence" value="ECO:0007669"/>
    <property type="project" value="InterPro"/>
</dbReference>
<dbReference type="GO" id="GO:0005886">
    <property type="term" value="C:plasma membrane"/>
    <property type="evidence" value="ECO:0007669"/>
    <property type="project" value="TreeGrafter"/>
</dbReference>
<dbReference type="PRINTS" id="PR00344">
    <property type="entry name" value="BCTRLSENSOR"/>
</dbReference>
<organism evidence="10 11">
    <name type="scientific">Hortaea werneckii</name>
    <name type="common">Black yeast</name>
    <name type="synonym">Cladosporium werneckii</name>
    <dbReference type="NCBI Taxonomy" id="91943"/>
    <lineage>
        <taxon>Eukaryota</taxon>
        <taxon>Fungi</taxon>
        <taxon>Dikarya</taxon>
        <taxon>Ascomycota</taxon>
        <taxon>Pezizomycotina</taxon>
        <taxon>Dothideomycetes</taxon>
        <taxon>Dothideomycetidae</taxon>
        <taxon>Mycosphaerellales</taxon>
        <taxon>Teratosphaeriaceae</taxon>
        <taxon>Hortaea</taxon>
    </lineage>
</organism>
<dbReference type="OrthoDB" id="21225at2759"/>
<keyword evidence="3 6" id="KW-0597">Phosphoprotein</keyword>
<dbReference type="PANTHER" id="PTHR43047:SF72">
    <property type="entry name" value="OSMOSENSING HISTIDINE PROTEIN KINASE SLN1"/>
    <property type="match status" value="1"/>
</dbReference>
<dbReference type="Gene3D" id="3.40.50.2300">
    <property type="match status" value="1"/>
</dbReference>
<dbReference type="InterPro" id="IPR011006">
    <property type="entry name" value="CheY-like_superfamily"/>
</dbReference>
<dbReference type="InterPro" id="IPR005467">
    <property type="entry name" value="His_kinase_dom"/>
</dbReference>
<dbReference type="Pfam" id="PF00512">
    <property type="entry name" value="HisKA"/>
    <property type="match status" value="1"/>
</dbReference>
<dbReference type="InterPro" id="IPR036097">
    <property type="entry name" value="HisK_dim/P_sf"/>
</dbReference>
<dbReference type="SMART" id="SM00387">
    <property type="entry name" value="HATPase_c"/>
    <property type="match status" value="1"/>
</dbReference>
<dbReference type="Gene3D" id="1.10.287.130">
    <property type="match status" value="1"/>
</dbReference>
<evidence type="ECO:0000256" key="3">
    <source>
        <dbReference type="ARBA" id="ARBA00022553"/>
    </source>
</evidence>
<dbReference type="SUPFAM" id="SSF55874">
    <property type="entry name" value="ATPase domain of HSP90 chaperone/DNA topoisomerase II/histidine kinase"/>
    <property type="match status" value="1"/>
</dbReference>
<dbReference type="CDD" id="cd00082">
    <property type="entry name" value="HisKA"/>
    <property type="match status" value="1"/>
</dbReference>
<evidence type="ECO:0000259" key="8">
    <source>
        <dbReference type="PROSITE" id="PS50109"/>
    </source>
</evidence>
<dbReference type="SMART" id="SM00448">
    <property type="entry name" value="REC"/>
    <property type="match status" value="1"/>
</dbReference>
<evidence type="ECO:0000259" key="9">
    <source>
        <dbReference type="PROSITE" id="PS50110"/>
    </source>
</evidence>
<dbReference type="EC" id="2.7.13.3" evidence="2"/>
<gene>
    <name evidence="10" type="ORF">D0869_15745</name>
</gene>
<dbReference type="InterPro" id="IPR003594">
    <property type="entry name" value="HATPase_dom"/>
</dbReference>
<dbReference type="SUPFAM" id="SSF52172">
    <property type="entry name" value="CheY-like"/>
    <property type="match status" value="1"/>
</dbReference>
<feature type="domain" description="Histidine kinase" evidence="8">
    <location>
        <begin position="258"/>
        <end position="529"/>
    </location>
</feature>